<dbReference type="Proteomes" id="UP000294194">
    <property type="component" value="Unassembled WGS sequence"/>
</dbReference>
<dbReference type="RefSeq" id="WP_130983028.1">
    <property type="nucleotide sequence ID" value="NZ_SISG01000002.1"/>
</dbReference>
<dbReference type="PANTHER" id="PTHR43649">
    <property type="entry name" value="ARABINOSE-BINDING PROTEIN-RELATED"/>
    <property type="match status" value="1"/>
</dbReference>
<feature type="signal peptide" evidence="1">
    <location>
        <begin position="1"/>
        <end position="27"/>
    </location>
</feature>
<dbReference type="AlphaFoldDB" id="A0A4Q9GUE3"/>
<comment type="caution">
    <text evidence="2">The sequence shown here is derived from an EMBL/GenBank/DDBJ whole genome shotgun (WGS) entry which is preliminary data.</text>
</comment>
<dbReference type="PANTHER" id="PTHR43649:SF14">
    <property type="entry name" value="BLR3389 PROTEIN"/>
    <property type="match status" value="1"/>
</dbReference>
<dbReference type="SUPFAM" id="SSF53850">
    <property type="entry name" value="Periplasmic binding protein-like II"/>
    <property type="match status" value="1"/>
</dbReference>
<name>A0A4Q9GUE3_9MICO</name>
<organism evidence="2 3">
    <name type="scientific">Glaciihabitans arcticus</name>
    <dbReference type="NCBI Taxonomy" id="2668039"/>
    <lineage>
        <taxon>Bacteria</taxon>
        <taxon>Bacillati</taxon>
        <taxon>Actinomycetota</taxon>
        <taxon>Actinomycetes</taxon>
        <taxon>Micrococcales</taxon>
        <taxon>Microbacteriaceae</taxon>
        <taxon>Glaciihabitans</taxon>
    </lineage>
</organism>
<reference evidence="3" key="1">
    <citation type="submission" date="2019-02" db="EMBL/GenBank/DDBJ databases">
        <title>Glaciihabitans arcticus sp. nov., a psychrotolerant bacterium isolated from polar soil.</title>
        <authorList>
            <person name="Dahal R.H."/>
        </authorList>
    </citation>
    <scope>NUCLEOTIDE SEQUENCE [LARGE SCALE GENOMIC DNA]</scope>
    <source>
        <strain evidence="3">RP-3-7</strain>
    </source>
</reference>
<proteinExistence type="predicted"/>
<dbReference type="PROSITE" id="PS51257">
    <property type="entry name" value="PROKAR_LIPOPROTEIN"/>
    <property type="match status" value="1"/>
</dbReference>
<evidence type="ECO:0000313" key="2">
    <source>
        <dbReference type="EMBL" id="TBN55457.1"/>
    </source>
</evidence>
<protein>
    <submittedName>
        <fullName evidence="2">Extracellular solute-binding protein</fullName>
    </submittedName>
</protein>
<dbReference type="PROSITE" id="PS51318">
    <property type="entry name" value="TAT"/>
    <property type="match status" value="1"/>
</dbReference>
<keyword evidence="3" id="KW-1185">Reference proteome</keyword>
<sequence>MNTRSTRRLLATGAIAALALAGTTACAPGQQNADGDVELTWWHNGTGEPLNGFWQSVADEFEAANPGVTVTIEAVQNEELQRTKIPNALRGSNPPDLFQQWGGGELAAQVEAGRVMDISDEVGPELDSIGGSVAGWQVDGKTYGLPFSLGIEGFWYNKALFADAGIEGTPTTLDELDDAIDKLKDADITPVVVGAGDKWPAAHYWYNFALKSCSPDTLKTAAVDLDFSDSCFVDAGDDLEAFLETEPFQEGFLATSAQKGATSSAGLLANGKAGMELMGHWNPGQMMGLTEDGKGLGDDLGWFNFPAIPGSSGDATAALGGGDGFSCSVQAPPECVDLLKYISSVDVQTRFAETGAGLPVTAGAEAGVSDPNMQALLEGRNNATYVQLWLDTSYGPTVGGAMNDAIANMFAGQASSKDIVKAMNDAAATQ</sequence>
<gene>
    <name evidence="2" type="ORF">EYE40_14725</name>
</gene>
<accession>A0A4Q9GUE3</accession>
<dbReference type="EMBL" id="SISG01000002">
    <property type="protein sequence ID" value="TBN55457.1"/>
    <property type="molecule type" value="Genomic_DNA"/>
</dbReference>
<dbReference type="Pfam" id="PF01547">
    <property type="entry name" value="SBP_bac_1"/>
    <property type="match status" value="1"/>
</dbReference>
<dbReference type="InterPro" id="IPR006311">
    <property type="entry name" value="TAT_signal"/>
</dbReference>
<dbReference type="Gene3D" id="3.40.190.10">
    <property type="entry name" value="Periplasmic binding protein-like II"/>
    <property type="match status" value="2"/>
</dbReference>
<feature type="chain" id="PRO_5020893514" evidence="1">
    <location>
        <begin position="28"/>
        <end position="430"/>
    </location>
</feature>
<dbReference type="InterPro" id="IPR006059">
    <property type="entry name" value="SBP"/>
</dbReference>
<evidence type="ECO:0000256" key="1">
    <source>
        <dbReference type="SAM" id="SignalP"/>
    </source>
</evidence>
<keyword evidence="1" id="KW-0732">Signal</keyword>
<dbReference type="InterPro" id="IPR050490">
    <property type="entry name" value="Bact_solute-bd_prot1"/>
</dbReference>
<evidence type="ECO:0000313" key="3">
    <source>
        <dbReference type="Proteomes" id="UP000294194"/>
    </source>
</evidence>